<dbReference type="InterPro" id="IPR001220">
    <property type="entry name" value="Legume_lectin_dom"/>
</dbReference>
<proteinExistence type="inferred from homology"/>
<reference evidence="4 5" key="1">
    <citation type="submission" date="2018-10" db="EMBL/GenBank/DDBJ databases">
        <title>A high-quality apple genome assembly.</title>
        <authorList>
            <person name="Hu J."/>
        </authorList>
    </citation>
    <scope>NUCLEOTIDE SEQUENCE [LARGE SCALE GENOMIC DNA]</scope>
    <source>
        <strain evidence="5">cv. HFTH1</strain>
        <tissue evidence="4">Young leaf</tissue>
    </source>
</reference>
<dbReference type="GO" id="GO:0030246">
    <property type="term" value="F:carbohydrate binding"/>
    <property type="evidence" value="ECO:0007669"/>
    <property type="project" value="UniProtKB-KW"/>
</dbReference>
<sequence length="210" mass="23185">MCGNHFSFFMRKINLSRLVFELFLRVNNVVSISFNFSNFGPSLADLTFQGDGLLSGGVIQLTKNQVDDSPLPSNVGRASYAQPFWSKLADLTFQGDAFQFGGVIQLTKNQVDGPPLPRSVGRASYAQPVRLWDAITGRLTDFTTHFNFIVKALSHTYYGDDISFFIAPFGSNIPHNSSGGYFVLIRLLTPETESLPQVCGLKYTAFALGH</sequence>
<dbReference type="AlphaFoldDB" id="A0A498J4A9"/>
<dbReference type="Gene3D" id="2.60.120.200">
    <property type="match status" value="2"/>
</dbReference>
<accession>A0A498J4A9</accession>
<dbReference type="PANTHER" id="PTHR32401">
    <property type="entry name" value="CONCANAVALIN A-LIKE LECTIN FAMILY PROTEIN"/>
    <property type="match status" value="1"/>
</dbReference>
<keyword evidence="5" id="KW-1185">Reference proteome</keyword>
<dbReference type="EMBL" id="RDQH01000335">
    <property type="protein sequence ID" value="RXH90619.1"/>
    <property type="molecule type" value="Genomic_DNA"/>
</dbReference>
<dbReference type="Proteomes" id="UP000290289">
    <property type="component" value="Chromosome 9"/>
</dbReference>
<dbReference type="InterPro" id="IPR013320">
    <property type="entry name" value="ConA-like_dom_sf"/>
</dbReference>
<evidence type="ECO:0000313" key="5">
    <source>
        <dbReference type="Proteomes" id="UP000290289"/>
    </source>
</evidence>
<dbReference type="PANTHER" id="PTHR32401:SF47">
    <property type="entry name" value="LEGUME LECTIN DOMAIN-CONTAINING PROTEIN"/>
    <property type="match status" value="1"/>
</dbReference>
<organism evidence="4 5">
    <name type="scientific">Malus domestica</name>
    <name type="common">Apple</name>
    <name type="synonym">Pyrus malus</name>
    <dbReference type="NCBI Taxonomy" id="3750"/>
    <lineage>
        <taxon>Eukaryota</taxon>
        <taxon>Viridiplantae</taxon>
        <taxon>Streptophyta</taxon>
        <taxon>Embryophyta</taxon>
        <taxon>Tracheophyta</taxon>
        <taxon>Spermatophyta</taxon>
        <taxon>Magnoliopsida</taxon>
        <taxon>eudicotyledons</taxon>
        <taxon>Gunneridae</taxon>
        <taxon>Pentapetalae</taxon>
        <taxon>rosids</taxon>
        <taxon>fabids</taxon>
        <taxon>Rosales</taxon>
        <taxon>Rosaceae</taxon>
        <taxon>Amygdaloideae</taxon>
        <taxon>Maleae</taxon>
        <taxon>Malus</taxon>
    </lineage>
</organism>
<dbReference type="SUPFAM" id="SSF49899">
    <property type="entry name" value="Concanavalin A-like lectins/glucanases"/>
    <property type="match status" value="2"/>
</dbReference>
<feature type="domain" description="Legume lectin" evidence="3">
    <location>
        <begin position="89"/>
        <end position="185"/>
    </location>
</feature>
<evidence type="ECO:0000259" key="3">
    <source>
        <dbReference type="Pfam" id="PF00139"/>
    </source>
</evidence>
<comment type="similarity">
    <text evidence="1">Belongs to the leguminous lectin family.</text>
</comment>
<protein>
    <recommendedName>
        <fullName evidence="3">Legume lectin domain-containing protein</fullName>
    </recommendedName>
</protein>
<dbReference type="InterPro" id="IPR050258">
    <property type="entry name" value="Leguminous_Lectin"/>
</dbReference>
<keyword evidence="2" id="KW-0430">Lectin</keyword>
<comment type="caution">
    <text evidence="4">The sequence shown here is derived from an EMBL/GenBank/DDBJ whole genome shotgun (WGS) entry which is preliminary data.</text>
</comment>
<evidence type="ECO:0000313" key="4">
    <source>
        <dbReference type="EMBL" id="RXH90619.1"/>
    </source>
</evidence>
<name>A0A498J4A9_MALDO</name>
<gene>
    <name evidence="4" type="ORF">DVH24_035383</name>
</gene>
<evidence type="ECO:0000256" key="1">
    <source>
        <dbReference type="ARBA" id="ARBA00007606"/>
    </source>
</evidence>
<evidence type="ECO:0000256" key="2">
    <source>
        <dbReference type="ARBA" id="ARBA00022734"/>
    </source>
</evidence>
<dbReference type="Pfam" id="PF00139">
    <property type="entry name" value="Lectin_legB"/>
    <property type="match status" value="1"/>
</dbReference>